<feature type="compositionally biased region" description="Low complexity" evidence="1">
    <location>
        <begin position="30"/>
        <end position="41"/>
    </location>
</feature>
<keyword evidence="3" id="KW-1185">Reference proteome</keyword>
<feature type="compositionally biased region" description="Basic and acidic residues" evidence="1">
    <location>
        <begin position="255"/>
        <end position="270"/>
    </location>
</feature>
<name>A0A6A5W432_9PLEO</name>
<feature type="compositionally biased region" description="Basic and acidic residues" evidence="1">
    <location>
        <begin position="1"/>
        <end position="12"/>
    </location>
</feature>
<feature type="region of interest" description="Disordered" evidence="1">
    <location>
        <begin position="195"/>
        <end position="285"/>
    </location>
</feature>
<gene>
    <name evidence="2" type="ORF">P154DRAFT_565920</name>
</gene>
<feature type="region of interest" description="Disordered" evidence="1">
    <location>
        <begin position="1"/>
        <end position="44"/>
    </location>
</feature>
<evidence type="ECO:0000313" key="2">
    <source>
        <dbReference type="EMBL" id="KAF1996590.1"/>
    </source>
</evidence>
<sequence length="285" mass="32329">MSQDETCARNDDGGDLIPVTRSPSPPPQPTQDSSPSLPTTTGGDWVWDSDLGELVLAPCPPSPPLRPTTTKPTAFDTTLATERATMDCHLAESRRENDIRILTAEICFRATENAKAIAAMESGKPYVFLDPWYKELRERCARYPSLLKEYEEDEERVRLTIERRLRHLQEWASEEELEMGGYAEIVTLTEFNGKREAAEREAEQEQENVDGDGQMEGLVHQGRGSSEPAKVRPETWNSGQGMEVLTDSSVAHRKQMGENKEKKKERKRVEFALPPNLWRKKSYHN</sequence>
<reference evidence="2" key="1">
    <citation type="journal article" date="2020" name="Stud. Mycol.">
        <title>101 Dothideomycetes genomes: a test case for predicting lifestyles and emergence of pathogens.</title>
        <authorList>
            <person name="Haridas S."/>
            <person name="Albert R."/>
            <person name="Binder M."/>
            <person name="Bloem J."/>
            <person name="Labutti K."/>
            <person name="Salamov A."/>
            <person name="Andreopoulos B."/>
            <person name="Baker S."/>
            <person name="Barry K."/>
            <person name="Bills G."/>
            <person name="Bluhm B."/>
            <person name="Cannon C."/>
            <person name="Castanera R."/>
            <person name="Culley D."/>
            <person name="Daum C."/>
            <person name="Ezra D."/>
            <person name="Gonzalez J."/>
            <person name="Henrissat B."/>
            <person name="Kuo A."/>
            <person name="Liang C."/>
            <person name="Lipzen A."/>
            <person name="Lutzoni F."/>
            <person name="Magnuson J."/>
            <person name="Mondo S."/>
            <person name="Nolan M."/>
            <person name="Ohm R."/>
            <person name="Pangilinan J."/>
            <person name="Park H.-J."/>
            <person name="Ramirez L."/>
            <person name="Alfaro M."/>
            <person name="Sun H."/>
            <person name="Tritt A."/>
            <person name="Yoshinaga Y."/>
            <person name="Zwiers L.-H."/>
            <person name="Turgeon B."/>
            <person name="Goodwin S."/>
            <person name="Spatafora J."/>
            <person name="Crous P."/>
            <person name="Grigoriev I."/>
        </authorList>
    </citation>
    <scope>NUCLEOTIDE SEQUENCE</scope>
    <source>
        <strain evidence="2">CBS 123094</strain>
    </source>
</reference>
<dbReference type="EMBL" id="ML977623">
    <property type="protein sequence ID" value="KAF1996590.1"/>
    <property type="molecule type" value="Genomic_DNA"/>
</dbReference>
<protein>
    <submittedName>
        <fullName evidence="2">Uncharacterized protein</fullName>
    </submittedName>
</protein>
<proteinExistence type="predicted"/>
<dbReference type="Proteomes" id="UP000799779">
    <property type="component" value="Unassembled WGS sequence"/>
</dbReference>
<organism evidence="2 3">
    <name type="scientific">Amniculicola lignicola CBS 123094</name>
    <dbReference type="NCBI Taxonomy" id="1392246"/>
    <lineage>
        <taxon>Eukaryota</taxon>
        <taxon>Fungi</taxon>
        <taxon>Dikarya</taxon>
        <taxon>Ascomycota</taxon>
        <taxon>Pezizomycotina</taxon>
        <taxon>Dothideomycetes</taxon>
        <taxon>Pleosporomycetidae</taxon>
        <taxon>Pleosporales</taxon>
        <taxon>Amniculicolaceae</taxon>
        <taxon>Amniculicola</taxon>
    </lineage>
</organism>
<evidence type="ECO:0000313" key="3">
    <source>
        <dbReference type="Proteomes" id="UP000799779"/>
    </source>
</evidence>
<dbReference type="AlphaFoldDB" id="A0A6A5W432"/>
<evidence type="ECO:0000256" key="1">
    <source>
        <dbReference type="SAM" id="MobiDB-lite"/>
    </source>
</evidence>
<accession>A0A6A5W432</accession>